<dbReference type="PANTHER" id="PTHR42788">
    <property type="entry name" value="TAURINE IMPORT ATP-BINDING PROTEIN-RELATED"/>
    <property type="match status" value="1"/>
</dbReference>
<dbReference type="InterPro" id="IPR008995">
    <property type="entry name" value="Mo/tungstate-bd_C_term_dom"/>
</dbReference>
<evidence type="ECO:0000256" key="8">
    <source>
        <dbReference type="ARBA" id="ARBA00023136"/>
    </source>
</evidence>
<proteinExistence type="inferred from homology"/>
<dbReference type="InterPro" id="IPR005116">
    <property type="entry name" value="Transp-assoc_OB_typ1"/>
</dbReference>
<dbReference type="GO" id="GO:0015689">
    <property type="term" value="P:molybdate ion transport"/>
    <property type="evidence" value="ECO:0007669"/>
    <property type="project" value="InterPro"/>
</dbReference>
<evidence type="ECO:0000256" key="5">
    <source>
        <dbReference type="ARBA" id="ARBA00022741"/>
    </source>
</evidence>
<dbReference type="Proteomes" id="UP000307956">
    <property type="component" value="Unassembled WGS sequence"/>
</dbReference>
<sequence length="342" mass="36744">MTAPNQEELARVAESATLSTALSTTRPASGLALQLDAVQRRFGERVVLDDLSISFAAGEFVTVVGKSGCGKSTLLRLLAGLDAADGGRIESDGRALASLKEDVRIMYQDARLLPWQSVADNVALGLPGRRATVRALALEALAQVGLADRADEWPSQLSGGQRQRVALARALVHRPRLLLLDEPLGALDALTRIEMHRLIEQIWREHRFTAVLVTHDVSEAVALADRIVLIEDGRIALDQAVDLARPRSRGDAAFAALEGRVLDRLLAVQALNPRNQIRGRVSAIRVGDVLAEVEVAVTDVFGNPGTVVSTLTARNLQEHALEVGAEVLAVFKSNEVALATPR</sequence>
<keyword evidence="6 12" id="KW-0067">ATP-binding</keyword>
<dbReference type="InterPro" id="IPR003593">
    <property type="entry name" value="AAA+_ATPase"/>
</dbReference>
<keyword evidence="8" id="KW-0472">Membrane</keyword>
<evidence type="ECO:0000256" key="3">
    <source>
        <dbReference type="ARBA" id="ARBA00022475"/>
    </source>
</evidence>
<evidence type="ECO:0000259" key="10">
    <source>
        <dbReference type="PROSITE" id="PS50893"/>
    </source>
</evidence>
<keyword evidence="2" id="KW-0813">Transport</keyword>
<dbReference type="PANTHER" id="PTHR42788:SF17">
    <property type="entry name" value="ALIPHATIC SULFONATES IMPORT ATP-BINDING PROTEIN SSUB"/>
    <property type="match status" value="1"/>
</dbReference>
<reference evidence="12 13" key="1">
    <citation type="submission" date="2019-04" db="EMBL/GenBank/DDBJ databases">
        <title>Azoarcus rhizosphaerae sp. nov. isolated from rhizosphere of Ficus religiosa.</title>
        <authorList>
            <person name="Lin S.-Y."/>
            <person name="Hameed A."/>
            <person name="Hsu Y.-H."/>
            <person name="Young C.-C."/>
        </authorList>
    </citation>
    <scope>NUCLEOTIDE SEQUENCE [LARGE SCALE GENOMIC DNA]</scope>
    <source>
        <strain evidence="12 13">CC-YHH848</strain>
    </source>
</reference>
<dbReference type="PROSITE" id="PS50893">
    <property type="entry name" value="ABC_TRANSPORTER_2"/>
    <property type="match status" value="1"/>
</dbReference>
<evidence type="ECO:0000313" key="12">
    <source>
        <dbReference type="EMBL" id="THF65300.1"/>
    </source>
</evidence>
<gene>
    <name evidence="12" type="ORF">E6O51_01480</name>
</gene>
<dbReference type="InterPro" id="IPR027417">
    <property type="entry name" value="P-loop_NTPase"/>
</dbReference>
<accession>A0A4S4AYV6</accession>
<organism evidence="12 13">
    <name type="scientific">Pseudothauera rhizosphaerae</name>
    <dbReference type="NCBI Taxonomy" id="2565932"/>
    <lineage>
        <taxon>Bacteria</taxon>
        <taxon>Pseudomonadati</taxon>
        <taxon>Pseudomonadota</taxon>
        <taxon>Betaproteobacteria</taxon>
        <taxon>Rhodocyclales</taxon>
        <taxon>Zoogloeaceae</taxon>
        <taxon>Pseudothauera</taxon>
    </lineage>
</organism>
<dbReference type="Pfam" id="PF00005">
    <property type="entry name" value="ABC_tran"/>
    <property type="match status" value="1"/>
</dbReference>
<dbReference type="SUPFAM" id="SSF50331">
    <property type="entry name" value="MOP-like"/>
    <property type="match status" value="1"/>
</dbReference>
<evidence type="ECO:0000256" key="2">
    <source>
        <dbReference type="ARBA" id="ARBA00022448"/>
    </source>
</evidence>
<keyword evidence="7" id="KW-1278">Translocase</keyword>
<dbReference type="Pfam" id="PF03459">
    <property type="entry name" value="TOBE"/>
    <property type="match status" value="1"/>
</dbReference>
<comment type="similarity">
    <text evidence="1">Belongs to the ABC transporter superfamily.</text>
</comment>
<dbReference type="InterPro" id="IPR050166">
    <property type="entry name" value="ABC_transporter_ATP-bind"/>
</dbReference>
<dbReference type="InterPro" id="IPR003439">
    <property type="entry name" value="ABC_transporter-like_ATP-bd"/>
</dbReference>
<keyword evidence="5" id="KW-0547">Nucleotide-binding</keyword>
<keyword evidence="4 9" id="KW-0500">Molybdenum</keyword>
<evidence type="ECO:0000313" key="13">
    <source>
        <dbReference type="Proteomes" id="UP000307956"/>
    </source>
</evidence>
<evidence type="ECO:0000259" key="11">
    <source>
        <dbReference type="PROSITE" id="PS51866"/>
    </source>
</evidence>
<name>A0A4S4AYV6_9RHOO</name>
<feature type="domain" description="ABC transporter" evidence="10">
    <location>
        <begin position="33"/>
        <end position="257"/>
    </location>
</feature>
<protein>
    <submittedName>
        <fullName evidence="12">ATP-binding cassette domain-containing protein</fullName>
    </submittedName>
</protein>
<dbReference type="GO" id="GO:0005524">
    <property type="term" value="F:ATP binding"/>
    <property type="evidence" value="ECO:0007669"/>
    <property type="project" value="UniProtKB-KW"/>
</dbReference>
<dbReference type="PROSITE" id="PS51866">
    <property type="entry name" value="MOP"/>
    <property type="match status" value="1"/>
</dbReference>
<dbReference type="InterPro" id="IPR004606">
    <property type="entry name" value="Mop_domain"/>
</dbReference>
<dbReference type="RefSeq" id="WP_136383193.1">
    <property type="nucleotide sequence ID" value="NZ_SSOD01000001.1"/>
</dbReference>
<dbReference type="SMART" id="SM00382">
    <property type="entry name" value="AAA"/>
    <property type="match status" value="1"/>
</dbReference>
<feature type="domain" description="Mop" evidence="11">
    <location>
        <begin position="270"/>
        <end position="340"/>
    </location>
</feature>
<comment type="caution">
    <text evidence="12">The sequence shown here is derived from an EMBL/GenBank/DDBJ whole genome shotgun (WGS) entry which is preliminary data.</text>
</comment>
<evidence type="ECO:0000256" key="9">
    <source>
        <dbReference type="PROSITE-ProRule" id="PRU01213"/>
    </source>
</evidence>
<dbReference type="PROSITE" id="PS00211">
    <property type="entry name" value="ABC_TRANSPORTER_1"/>
    <property type="match status" value="1"/>
</dbReference>
<dbReference type="AlphaFoldDB" id="A0A4S4AYV6"/>
<evidence type="ECO:0000256" key="6">
    <source>
        <dbReference type="ARBA" id="ARBA00022840"/>
    </source>
</evidence>
<keyword evidence="3" id="KW-1003">Cell membrane</keyword>
<dbReference type="Gene3D" id="3.40.50.300">
    <property type="entry name" value="P-loop containing nucleotide triphosphate hydrolases"/>
    <property type="match status" value="1"/>
</dbReference>
<evidence type="ECO:0000256" key="1">
    <source>
        <dbReference type="ARBA" id="ARBA00005417"/>
    </source>
</evidence>
<evidence type="ECO:0000256" key="7">
    <source>
        <dbReference type="ARBA" id="ARBA00022967"/>
    </source>
</evidence>
<dbReference type="EMBL" id="SSOD01000001">
    <property type="protein sequence ID" value="THF65300.1"/>
    <property type="molecule type" value="Genomic_DNA"/>
</dbReference>
<dbReference type="GO" id="GO:0016887">
    <property type="term" value="F:ATP hydrolysis activity"/>
    <property type="evidence" value="ECO:0007669"/>
    <property type="project" value="InterPro"/>
</dbReference>
<dbReference type="CDD" id="cd03293">
    <property type="entry name" value="ABC_NrtD_SsuB_transporters"/>
    <property type="match status" value="1"/>
</dbReference>
<evidence type="ECO:0000256" key="4">
    <source>
        <dbReference type="ARBA" id="ARBA00022505"/>
    </source>
</evidence>
<dbReference type="InterPro" id="IPR017871">
    <property type="entry name" value="ABC_transporter-like_CS"/>
</dbReference>
<keyword evidence="13" id="KW-1185">Reference proteome</keyword>
<dbReference type="SUPFAM" id="SSF52540">
    <property type="entry name" value="P-loop containing nucleoside triphosphate hydrolases"/>
    <property type="match status" value="1"/>
</dbReference>
<dbReference type="Gene3D" id="2.40.50.100">
    <property type="match status" value="1"/>
</dbReference>
<dbReference type="OrthoDB" id="9783039at2"/>